<organism evidence="1 2">
    <name type="scientific">Leptotrombidium deliense</name>
    <dbReference type="NCBI Taxonomy" id="299467"/>
    <lineage>
        <taxon>Eukaryota</taxon>
        <taxon>Metazoa</taxon>
        <taxon>Ecdysozoa</taxon>
        <taxon>Arthropoda</taxon>
        <taxon>Chelicerata</taxon>
        <taxon>Arachnida</taxon>
        <taxon>Acari</taxon>
        <taxon>Acariformes</taxon>
        <taxon>Trombidiformes</taxon>
        <taxon>Prostigmata</taxon>
        <taxon>Anystina</taxon>
        <taxon>Parasitengona</taxon>
        <taxon>Trombiculoidea</taxon>
        <taxon>Trombiculidae</taxon>
        <taxon>Leptotrombidium</taxon>
    </lineage>
</organism>
<evidence type="ECO:0000313" key="1">
    <source>
        <dbReference type="EMBL" id="RWS27791.1"/>
    </source>
</evidence>
<keyword evidence="2" id="KW-1185">Reference proteome</keyword>
<reference evidence="1 2" key="1">
    <citation type="journal article" date="2018" name="Gigascience">
        <title>Genomes of trombidid mites reveal novel predicted allergens and laterally-transferred genes associated with secondary metabolism.</title>
        <authorList>
            <person name="Dong X."/>
            <person name="Chaisiri K."/>
            <person name="Xia D."/>
            <person name="Armstrong S.D."/>
            <person name="Fang Y."/>
            <person name="Donnelly M.J."/>
            <person name="Kadowaki T."/>
            <person name="McGarry J.W."/>
            <person name="Darby A.C."/>
            <person name="Makepeace B.L."/>
        </authorList>
    </citation>
    <scope>NUCLEOTIDE SEQUENCE [LARGE SCALE GENOMIC DNA]</scope>
    <source>
        <strain evidence="1">UoL-UT</strain>
    </source>
</reference>
<accession>A0A443SJU4</accession>
<name>A0A443SJU4_9ACAR</name>
<dbReference type="Proteomes" id="UP000288716">
    <property type="component" value="Unassembled WGS sequence"/>
</dbReference>
<comment type="caution">
    <text evidence="1">The sequence shown here is derived from an EMBL/GenBank/DDBJ whole genome shotgun (WGS) entry which is preliminary data.</text>
</comment>
<dbReference type="EMBL" id="NCKV01001781">
    <property type="protein sequence ID" value="RWS27791.1"/>
    <property type="molecule type" value="Genomic_DNA"/>
</dbReference>
<dbReference type="VEuPathDB" id="VectorBase:LDEU004249"/>
<gene>
    <name evidence="1" type="ORF">B4U80_00084</name>
</gene>
<sequence>MAKIIGRKHF</sequence>
<proteinExistence type="predicted"/>
<evidence type="ECO:0000313" key="2">
    <source>
        <dbReference type="Proteomes" id="UP000288716"/>
    </source>
</evidence>
<protein>
    <submittedName>
        <fullName evidence="1">Uncharacterized protein</fullName>
    </submittedName>
</protein>